<dbReference type="KEGG" id="ndv:NDEV_0305"/>
<keyword evidence="1" id="KW-0812">Transmembrane</keyword>
<proteinExistence type="predicted"/>
<sequence length="297" mass="30990">MSTHKEYALIAILATAAVVGIMPAFALSSADTATYSSQISPSTGSQQILPIAVSTDKDAYDRQSTIIVTGHVQNSIGGQSVTMKVSDPNGKVVEIDQLTLSNNGDFQDKINTASPLWTSGGTYTIYVQAGSQQGLLSTTTQFTLPGGGGQTSCTSQQLSATVGTEMYCIDYTIDGGTVSGATLNSASKALVVNIQANNDGQITLNIPRSVLDAKSSTGDSAFAVLVDGEEVQQFTDSPSTDTRMVTIPFQMASEKIEIIGTQIIPEFGPIAALVLAIAIVSIIAVSAKTGLRFMPKY</sequence>
<accession>A0A128A168</accession>
<dbReference type="NCBIfam" id="TIGR04296">
    <property type="entry name" value="PEFG-CTERM"/>
    <property type="match status" value="1"/>
</dbReference>
<protein>
    <submittedName>
        <fullName evidence="2">Putative copper-binding protein, plastocyanin/azurin family protein</fullName>
    </submittedName>
</protein>
<name>A0A128A168_9ARCH</name>
<reference evidence="3" key="1">
    <citation type="submission" date="2015-10" db="EMBL/GenBank/DDBJ databases">
        <authorList>
            <person name="Lehtovirta-Morley L.E."/>
            <person name="Vieille C."/>
        </authorList>
    </citation>
    <scope>NUCLEOTIDE SEQUENCE [LARGE SCALE GENOMIC DNA]</scope>
</reference>
<evidence type="ECO:0000256" key="1">
    <source>
        <dbReference type="SAM" id="Phobius"/>
    </source>
</evidence>
<evidence type="ECO:0000313" key="2">
    <source>
        <dbReference type="EMBL" id="CUR51070.1"/>
    </source>
</evidence>
<dbReference type="Proteomes" id="UP000196239">
    <property type="component" value="Chromosome 1"/>
</dbReference>
<dbReference type="Gene3D" id="2.60.40.1930">
    <property type="match status" value="1"/>
</dbReference>
<keyword evidence="1" id="KW-0472">Membrane</keyword>
<keyword evidence="3" id="KW-1185">Reference proteome</keyword>
<feature type="transmembrane region" description="Helical" evidence="1">
    <location>
        <begin position="267"/>
        <end position="287"/>
    </location>
</feature>
<dbReference type="AlphaFoldDB" id="A0A128A168"/>
<evidence type="ECO:0000313" key="3">
    <source>
        <dbReference type="Proteomes" id="UP000196239"/>
    </source>
</evidence>
<gene>
    <name evidence="2" type="ORF">NDEV_0305</name>
</gene>
<organism evidence="2 3">
    <name type="scientific">Nitrosotalea devaniterrae</name>
    <dbReference type="NCBI Taxonomy" id="1078905"/>
    <lineage>
        <taxon>Archaea</taxon>
        <taxon>Nitrososphaerota</taxon>
        <taxon>Nitrososphaeria</taxon>
        <taxon>Nitrosotaleales</taxon>
        <taxon>Nitrosotaleaceae</taxon>
        <taxon>Nitrosotalea</taxon>
    </lineage>
</organism>
<dbReference type="EMBL" id="LN890280">
    <property type="protein sequence ID" value="CUR51070.1"/>
    <property type="molecule type" value="Genomic_DNA"/>
</dbReference>
<keyword evidence="1" id="KW-1133">Transmembrane helix</keyword>
<dbReference type="InterPro" id="IPR027560">
    <property type="entry name" value="PEFG-CTERM"/>
</dbReference>